<evidence type="ECO:0000259" key="9">
    <source>
        <dbReference type="PROSITE" id="PS51722"/>
    </source>
</evidence>
<dbReference type="CDD" id="cd03694">
    <property type="entry name" value="GTPBP_II"/>
    <property type="match status" value="1"/>
</dbReference>
<dbReference type="GO" id="GO:0003746">
    <property type="term" value="F:translation elongation factor activity"/>
    <property type="evidence" value="ECO:0007669"/>
    <property type="project" value="TreeGrafter"/>
</dbReference>
<dbReference type="OrthoDB" id="248233at2759"/>
<dbReference type="InterPro" id="IPR035531">
    <property type="entry name" value="GTPBP1-like"/>
</dbReference>
<dbReference type="PANTHER" id="PTHR43721:SF9">
    <property type="entry name" value="GTP-BINDING PROTEIN 1"/>
    <property type="match status" value="1"/>
</dbReference>
<keyword evidence="5" id="KW-0547">Nucleotide-binding</keyword>
<evidence type="ECO:0000256" key="6">
    <source>
        <dbReference type="ARBA" id="ARBA00023134"/>
    </source>
</evidence>
<dbReference type="SUPFAM" id="SSF50447">
    <property type="entry name" value="Translation proteins"/>
    <property type="match status" value="1"/>
</dbReference>
<dbReference type="GO" id="GO:0005525">
    <property type="term" value="F:GTP binding"/>
    <property type="evidence" value="ECO:0007669"/>
    <property type="project" value="UniProtKB-KW"/>
</dbReference>
<dbReference type="Gene3D" id="2.40.30.10">
    <property type="entry name" value="Translation factors"/>
    <property type="match status" value="2"/>
</dbReference>
<dbReference type="PROSITE" id="PS51722">
    <property type="entry name" value="G_TR_2"/>
    <property type="match status" value="1"/>
</dbReference>
<dbReference type="Gene3D" id="3.40.50.300">
    <property type="entry name" value="P-loop containing nucleotide triphosphate hydrolases"/>
    <property type="match status" value="1"/>
</dbReference>
<dbReference type="InterPro" id="IPR027417">
    <property type="entry name" value="P-loop_NTPase"/>
</dbReference>
<dbReference type="Pfam" id="PF03144">
    <property type="entry name" value="GTP_EFTU_D2"/>
    <property type="match status" value="1"/>
</dbReference>
<evidence type="ECO:0000256" key="2">
    <source>
        <dbReference type="ARBA" id="ARBA00007249"/>
    </source>
</evidence>
<dbReference type="Pfam" id="PF00009">
    <property type="entry name" value="GTP_EFTU"/>
    <property type="match status" value="1"/>
</dbReference>
<dbReference type="InterPro" id="IPR009001">
    <property type="entry name" value="Transl_elong_EF1A/Init_IF2_C"/>
</dbReference>
<evidence type="ECO:0000313" key="10">
    <source>
        <dbReference type="EMBL" id="CRK88471.1"/>
    </source>
</evidence>
<dbReference type="InterPro" id="IPR000795">
    <property type="entry name" value="T_Tr_GTP-bd_dom"/>
</dbReference>
<evidence type="ECO:0000256" key="7">
    <source>
        <dbReference type="ARBA" id="ARBA00025630"/>
    </source>
</evidence>
<feature type="region of interest" description="Disordered" evidence="8">
    <location>
        <begin position="542"/>
        <end position="585"/>
    </location>
</feature>
<evidence type="ECO:0000313" key="11">
    <source>
        <dbReference type="Proteomes" id="UP000183832"/>
    </source>
</evidence>
<evidence type="ECO:0000256" key="3">
    <source>
        <dbReference type="ARBA" id="ARBA00015364"/>
    </source>
</evidence>
<reference evidence="10 11" key="1">
    <citation type="submission" date="2015-04" db="EMBL/GenBank/DDBJ databases">
        <authorList>
            <person name="Syromyatnikov M.Y."/>
            <person name="Popov V.N."/>
        </authorList>
    </citation>
    <scope>NUCLEOTIDE SEQUENCE [LARGE SCALE GENOMIC DNA]</scope>
</reference>
<dbReference type="FunFam" id="2.40.30.10:FF:000014">
    <property type="entry name" value="Probable GTP-binding protein 1"/>
    <property type="match status" value="1"/>
</dbReference>
<keyword evidence="11" id="KW-1185">Reference proteome</keyword>
<protein>
    <recommendedName>
        <fullName evidence="3">GTP-binding protein 1</fullName>
    </recommendedName>
</protein>
<dbReference type="EMBL" id="CVRI01000008">
    <property type="protein sequence ID" value="CRK88471.1"/>
    <property type="molecule type" value="Genomic_DNA"/>
</dbReference>
<evidence type="ECO:0000256" key="1">
    <source>
        <dbReference type="ARBA" id="ARBA00004496"/>
    </source>
</evidence>
<comment type="similarity">
    <text evidence="2">Belongs to the TRAFAC class translation factor GTPase superfamily. Classic translation factor GTPase family. EF-Tu/EF-1A subfamily.</text>
</comment>
<keyword evidence="4" id="KW-0963">Cytoplasm</keyword>
<dbReference type="PANTHER" id="PTHR43721">
    <property type="entry name" value="ELONGATION FACTOR TU-RELATED"/>
    <property type="match status" value="1"/>
</dbReference>
<dbReference type="InterPro" id="IPR004161">
    <property type="entry name" value="EFTu-like_2"/>
</dbReference>
<feature type="domain" description="Tr-type G" evidence="9">
    <location>
        <begin position="127"/>
        <end position="355"/>
    </location>
</feature>
<comment type="subcellular location">
    <subcellularLocation>
        <location evidence="1">Cytoplasm</location>
    </subcellularLocation>
</comment>
<evidence type="ECO:0000256" key="5">
    <source>
        <dbReference type="ARBA" id="ARBA00022741"/>
    </source>
</evidence>
<evidence type="ECO:0000256" key="8">
    <source>
        <dbReference type="SAM" id="MobiDB-lite"/>
    </source>
</evidence>
<dbReference type="FunFam" id="3.40.50.300:FF:000091">
    <property type="entry name" value="Probable GTP-binding protein 1"/>
    <property type="match status" value="1"/>
</dbReference>
<dbReference type="AlphaFoldDB" id="A0A1J1HK92"/>
<accession>A0A1J1HK92</accession>
<dbReference type="CDD" id="cd04165">
    <property type="entry name" value="GTPBP1_like"/>
    <property type="match status" value="1"/>
</dbReference>
<dbReference type="GO" id="GO:0005737">
    <property type="term" value="C:cytoplasm"/>
    <property type="evidence" value="ECO:0007669"/>
    <property type="project" value="UniProtKB-SubCell"/>
</dbReference>
<keyword evidence="6" id="KW-0342">GTP-binding</keyword>
<dbReference type="FunFam" id="2.40.30.10:FF:000028">
    <property type="entry name" value="GTP-binding protein 1,-like"/>
    <property type="match status" value="1"/>
</dbReference>
<dbReference type="CDD" id="cd03708">
    <property type="entry name" value="GTPBP_III"/>
    <property type="match status" value="1"/>
</dbReference>
<dbReference type="Proteomes" id="UP000183832">
    <property type="component" value="Unassembled WGS sequence"/>
</dbReference>
<organism evidence="10 11">
    <name type="scientific">Clunio marinus</name>
    <dbReference type="NCBI Taxonomy" id="568069"/>
    <lineage>
        <taxon>Eukaryota</taxon>
        <taxon>Metazoa</taxon>
        <taxon>Ecdysozoa</taxon>
        <taxon>Arthropoda</taxon>
        <taxon>Hexapoda</taxon>
        <taxon>Insecta</taxon>
        <taxon>Pterygota</taxon>
        <taxon>Neoptera</taxon>
        <taxon>Endopterygota</taxon>
        <taxon>Diptera</taxon>
        <taxon>Nematocera</taxon>
        <taxon>Chironomoidea</taxon>
        <taxon>Chironomidae</taxon>
        <taxon>Clunio</taxon>
    </lineage>
</organism>
<feature type="compositionally biased region" description="Low complexity" evidence="8">
    <location>
        <begin position="564"/>
        <end position="585"/>
    </location>
</feature>
<dbReference type="STRING" id="568069.A0A1J1HK92"/>
<dbReference type="GO" id="GO:0003924">
    <property type="term" value="F:GTPase activity"/>
    <property type="evidence" value="ECO:0007669"/>
    <property type="project" value="InterPro"/>
</dbReference>
<name>A0A1J1HK92_9DIPT</name>
<sequence length="639" mass="70596">MDHNKEMNQLNSQLQDLQIPSPIIDYSSIRSKTVLVSPTEEQFELLLKRLKDRIADSRGETIYEIGIGEDASDSGLDSEEYAASLATLQSLASSLNADCVELRQRRGEKGTTVGQYLIRQRVDETDFMEIRVAVVGNVDAGKSTLLGVLTHGELDNGRGYARQRLFRHKHEMETGRTSSVGNDILGFDSIGNVVNRAEHGNLDWVKICEQSAKVITFIDLAGHERYLKTTVFGMTGHVPDFGMLMIGANAGIVGMTKEHLGLSLALSVPVFVVVTKIDMCPPNILQETLKLLVKILKSQGCRKVPVMVRNHDEVVLSATNFVSERLCPIFQVSNVTGTNLDLLKMFLNLLTTRVTGLDELPAEFQIDDTYSVPGVGTVVSGTCLQGVIKLNDILMLGPDALGHFISIPVKSIHRKRMNVREVRSGQTASFALKKIKRSQIRKGMVLVSPDLNPQASWEFEGEILVLHHPTTISQRYQAMIHCGSIRQTASILTMNKDCLRTGDKAKVKFRFIKHPEYIKKGQRMVFREGRTKAVGNILKPLPHTVNTNINRTKPKLQSRGGGVQNQQNQNPNVGATASTSTANASNEVKANLDSVLEISMDKRNVKNNNRGGKRKRANMATVNYPEPTSTTTPPLPAQQ</sequence>
<comment type="function">
    <text evidence="7">Promotes degradation of target mRNA species. Plays a role in the regulation of circadian mRNA stability. Binds GTP and has GTPase activity.</text>
</comment>
<dbReference type="SUPFAM" id="SSF50465">
    <property type="entry name" value="EF-Tu/eEF-1alpha/eIF2-gamma C-terminal domain"/>
    <property type="match status" value="1"/>
</dbReference>
<dbReference type="InterPro" id="IPR050055">
    <property type="entry name" value="EF-Tu_GTPase"/>
</dbReference>
<gene>
    <name evidence="10" type="primary">putative GTP-binding protein 1</name>
    <name evidence="10" type="ORF">CLUMA_CG002245</name>
</gene>
<dbReference type="InterPro" id="IPR009000">
    <property type="entry name" value="Transl_B-barrel_sf"/>
</dbReference>
<dbReference type="SUPFAM" id="SSF52540">
    <property type="entry name" value="P-loop containing nucleoside triphosphate hydrolases"/>
    <property type="match status" value="1"/>
</dbReference>
<feature type="region of interest" description="Disordered" evidence="8">
    <location>
        <begin position="599"/>
        <end position="639"/>
    </location>
</feature>
<evidence type="ECO:0000256" key="4">
    <source>
        <dbReference type="ARBA" id="ARBA00022490"/>
    </source>
</evidence>
<proteinExistence type="inferred from homology"/>